<feature type="compositionally biased region" description="Basic residues" evidence="1">
    <location>
        <begin position="1"/>
        <end position="16"/>
    </location>
</feature>
<comment type="caution">
    <text evidence="2">The sequence shown here is derived from an EMBL/GenBank/DDBJ whole genome shotgun (WGS) entry which is preliminary data.</text>
</comment>
<sequence>TEDGRRRRSAAARHRWLQREEVDSDRAGVHGGEKRPRRRVGDKEHRWLWPVEVGSNGVGVDGEKHPRRRVSRSVCRQRQSIDEGASVEGVSVFLGAV</sequence>
<name>A0A2P5DFS2_PARAD</name>
<organism evidence="2 3">
    <name type="scientific">Parasponia andersonii</name>
    <name type="common">Sponia andersonii</name>
    <dbReference type="NCBI Taxonomy" id="3476"/>
    <lineage>
        <taxon>Eukaryota</taxon>
        <taxon>Viridiplantae</taxon>
        <taxon>Streptophyta</taxon>
        <taxon>Embryophyta</taxon>
        <taxon>Tracheophyta</taxon>
        <taxon>Spermatophyta</taxon>
        <taxon>Magnoliopsida</taxon>
        <taxon>eudicotyledons</taxon>
        <taxon>Gunneridae</taxon>
        <taxon>Pentapetalae</taxon>
        <taxon>rosids</taxon>
        <taxon>fabids</taxon>
        <taxon>Rosales</taxon>
        <taxon>Cannabaceae</taxon>
        <taxon>Parasponia</taxon>
    </lineage>
</organism>
<dbReference type="Proteomes" id="UP000237105">
    <property type="component" value="Unassembled WGS sequence"/>
</dbReference>
<keyword evidence="3" id="KW-1185">Reference proteome</keyword>
<dbReference type="OrthoDB" id="10567440at2759"/>
<reference evidence="3" key="1">
    <citation type="submission" date="2016-06" db="EMBL/GenBank/DDBJ databases">
        <title>Parallel loss of symbiosis genes in relatives of nitrogen-fixing non-legume Parasponia.</title>
        <authorList>
            <person name="Van Velzen R."/>
            <person name="Holmer R."/>
            <person name="Bu F."/>
            <person name="Rutten L."/>
            <person name="Van Zeijl A."/>
            <person name="Liu W."/>
            <person name="Santuari L."/>
            <person name="Cao Q."/>
            <person name="Sharma T."/>
            <person name="Shen D."/>
            <person name="Roswanjaya Y."/>
            <person name="Wardhani T."/>
            <person name="Kalhor M.S."/>
            <person name="Jansen J."/>
            <person name="Van den Hoogen J."/>
            <person name="Gungor B."/>
            <person name="Hartog M."/>
            <person name="Hontelez J."/>
            <person name="Verver J."/>
            <person name="Yang W.-C."/>
            <person name="Schijlen E."/>
            <person name="Repin R."/>
            <person name="Schilthuizen M."/>
            <person name="Schranz E."/>
            <person name="Heidstra R."/>
            <person name="Miyata K."/>
            <person name="Fedorova E."/>
            <person name="Kohlen W."/>
            <person name="Bisseling T."/>
            <person name="Smit S."/>
            <person name="Geurts R."/>
        </authorList>
    </citation>
    <scope>NUCLEOTIDE SEQUENCE [LARGE SCALE GENOMIC DNA]</scope>
    <source>
        <strain evidence="3">cv. WU1-14</strain>
    </source>
</reference>
<dbReference type="EMBL" id="JXTB01000041">
    <property type="protein sequence ID" value="PON72123.1"/>
    <property type="molecule type" value="Genomic_DNA"/>
</dbReference>
<feature type="compositionally biased region" description="Basic and acidic residues" evidence="1">
    <location>
        <begin position="17"/>
        <end position="41"/>
    </location>
</feature>
<feature type="region of interest" description="Disordered" evidence="1">
    <location>
        <begin position="1"/>
        <end position="41"/>
    </location>
</feature>
<protein>
    <submittedName>
        <fullName evidence="2">Uncharacterized protein</fullName>
    </submittedName>
</protein>
<gene>
    <name evidence="2" type="ORF">PanWU01x14_069650</name>
</gene>
<proteinExistence type="predicted"/>
<feature type="non-terminal residue" evidence="2">
    <location>
        <position position="1"/>
    </location>
</feature>
<accession>A0A2P5DFS2</accession>
<dbReference type="AlphaFoldDB" id="A0A2P5DFS2"/>
<evidence type="ECO:0000313" key="2">
    <source>
        <dbReference type="EMBL" id="PON72123.1"/>
    </source>
</evidence>
<evidence type="ECO:0000256" key="1">
    <source>
        <dbReference type="SAM" id="MobiDB-lite"/>
    </source>
</evidence>
<evidence type="ECO:0000313" key="3">
    <source>
        <dbReference type="Proteomes" id="UP000237105"/>
    </source>
</evidence>